<dbReference type="Pfam" id="PF13855">
    <property type="entry name" value="LRR_8"/>
    <property type="match status" value="1"/>
</dbReference>
<organism evidence="5 6">
    <name type="scientific">Sulfuricurvum kujiense</name>
    <dbReference type="NCBI Taxonomy" id="148813"/>
    <lineage>
        <taxon>Bacteria</taxon>
        <taxon>Pseudomonadati</taxon>
        <taxon>Campylobacterota</taxon>
        <taxon>Epsilonproteobacteria</taxon>
        <taxon>Campylobacterales</taxon>
        <taxon>Sulfurimonadaceae</taxon>
        <taxon>Sulfuricurvum</taxon>
    </lineage>
</organism>
<keyword evidence="3" id="KW-0547">Nucleotide-binding</keyword>
<dbReference type="PROSITE" id="PS51450">
    <property type="entry name" value="LRR"/>
    <property type="match status" value="1"/>
</dbReference>
<keyword evidence="5" id="KW-0418">Kinase</keyword>
<dbReference type="GO" id="GO:0005737">
    <property type="term" value="C:cytoplasm"/>
    <property type="evidence" value="ECO:0007669"/>
    <property type="project" value="TreeGrafter"/>
</dbReference>
<dbReference type="CDD" id="cd00180">
    <property type="entry name" value="PKc"/>
    <property type="match status" value="1"/>
</dbReference>
<comment type="caution">
    <text evidence="5">The sequence shown here is derived from an EMBL/GenBank/DDBJ whole genome shotgun (WGS) entry which is preliminary data.</text>
</comment>
<keyword evidence="5" id="KW-0808">Transferase</keyword>
<dbReference type="GO" id="GO:0004672">
    <property type="term" value="F:protein kinase activity"/>
    <property type="evidence" value="ECO:0007669"/>
    <property type="project" value="InterPro"/>
</dbReference>
<dbReference type="SUPFAM" id="SSF56112">
    <property type="entry name" value="Protein kinase-like (PK-like)"/>
    <property type="match status" value="1"/>
</dbReference>
<keyword evidence="1" id="KW-0433">Leucine-rich repeat</keyword>
<dbReference type="PANTHER" id="PTHR48051:SF1">
    <property type="entry name" value="RAS SUPPRESSOR PROTEIN 1"/>
    <property type="match status" value="1"/>
</dbReference>
<protein>
    <submittedName>
        <fullName evidence="5">Protein kinase</fullName>
    </submittedName>
</protein>
<evidence type="ECO:0000256" key="1">
    <source>
        <dbReference type="ARBA" id="ARBA00022614"/>
    </source>
</evidence>
<dbReference type="PROSITE" id="PS50011">
    <property type="entry name" value="PROTEIN_KINASE_DOM"/>
    <property type="match status" value="1"/>
</dbReference>
<dbReference type="PROSITE" id="PS00107">
    <property type="entry name" value="PROTEIN_KINASE_ATP"/>
    <property type="match status" value="1"/>
</dbReference>
<dbReference type="SMART" id="SM00364">
    <property type="entry name" value="LRR_BAC"/>
    <property type="match status" value="4"/>
</dbReference>
<dbReference type="Proteomes" id="UP000228859">
    <property type="component" value="Unassembled WGS sequence"/>
</dbReference>
<dbReference type="PANTHER" id="PTHR48051">
    <property type="match status" value="1"/>
</dbReference>
<dbReference type="InterPro" id="IPR011009">
    <property type="entry name" value="Kinase-like_dom_sf"/>
</dbReference>
<evidence type="ECO:0000259" key="4">
    <source>
        <dbReference type="PROSITE" id="PS50011"/>
    </source>
</evidence>
<dbReference type="Gene3D" id="3.30.200.20">
    <property type="entry name" value="Phosphorylase Kinase, domain 1"/>
    <property type="match status" value="1"/>
</dbReference>
<dbReference type="InterPro" id="IPR003591">
    <property type="entry name" value="Leu-rich_rpt_typical-subtyp"/>
</dbReference>
<dbReference type="EMBL" id="DLUI01000005">
    <property type="protein sequence ID" value="DAB39514.1"/>
    <property type="molecule type" value="Genomic_DNA"/>
</dbReference>
<dbReference type="Pfam" id="PF00560">
    <property type="entry name" value="LRR_1"/>
    <property type="match status" value="1"/>
</dbReference>
<keyword evidence="3" id="KW-0067">ATP-binding</keyword>
<dbReference type="Gene3D" id="3.80.10.10">
    <property type="entry name" value="Ribonuclease Inhibitor"/>
    <property type="match status" value="2"/>
</dbReference>
<evidence type="ECO:0000256" key="2">
    <source>
        <dbReference type="ARBA" id="ARBA00022737"/>
    </source>
</evidence>
<dbReference type="InterPro" id="IPR050216">
    <property type="entry name" value="LRR_domain-containing"/>
</dbReference>
<sequence>MQTLAQLRSGELQGITRLTLAESLTAFPEEIFDLADTLEILDLSNNCLSSLPEDISRLTKLKIAFFSNNRFTSVPSFKGCKHLYMVGFKSNQIETFEEEVLPDTISWLILTDNRLTSLPSSIGKLHKLQKCALAGNRLETLPDEMAQCRNLELLRLSANNLQAIPTWMWSLPKLSWLAFSGNPCSPKAQFELQAIPFESLEVKEKLGSGASGDIYKAYSKLHEEEVALKLFKGAITSDGYAHDEMNAYMSTGKHPNLIKVLSKLAGDERLGLVLEYIPNVYRNLGLPPDFETCTRDTFTAETSFTPETIFDVAKGIASAAAHLHARGLMHGDLYAHNILINDEDHCYLGDFGAASFYEPHRKEFERIEVRAFGCLMEDMLSLCPAKEGTIYTILEELREKCMNEAVEERPLFREMEF</sequence>
<evidence type="ECO:0000313" key="6">
    <source>
        <dbReference type="Proteomes" id="UP000228859"/>
    </source>
</evidence>
<dbReference type="InterPro" id="IPR017441">
    <property type="entry name" value="Protein_kinase_ATP_BS"/>
</dbReference>
<dbReference type="InterPro" id="IPR000719">
    <property type="entry name" value="Prot_kinase_dom"/>
</dbReference>
<evidence type="ECO:0000256" key="3">
    <source>
        <dbReference type="PROSITE-ProRule" id="PRU10141"/>
    </source>
</evidence>
<proteinExistence type="predicted"/>
<feature type="domain" description="Protein kinase" evidence="4">
    <location>
        <begin position="200"/>
        <end position="417"/>
    </location>
</feature>
<keyword evidence="2" id="KW-0677">Repeat</keyword>
<dbReference type="InterPro" id="IPR001611">
    <property type="entry name" value="Leu-rich_rpt"/>
</dbReference>
<reference evidence="5 6" key="1">
    <citation type="journal article" date="2017" name="Front. Microbiol.">
        <title>Comparative Genomic Analysis of the Class Epsilonproteobacteria and Proposed Reclassification to Epsilonbacteraeota (phyl. nov.).</title>
        <authorList>
            <person name="Waite D.W."/>
            <person name="Vanwonterghem I."/>
            <person name="Rinke C."/>
            <person name="Parks D.H."/>
            <person name="Zhang Y."/>
            <person name="Takai K."/>
            <person name="Sievert S.M."/>
            <person name="Simon J."/>
            <person name="Campbell B.J."/>
            <person name="Hanson T.E."/>
            <person name="Woyke T."/>
            <person name="Klotz M.G."/>
            <person name="Hugenholtz P."/>
        </authorList>
    </citation>
    <scope>NUCLEOTIDE SEQUENCE [LARGE SCALE GENOMIC DNA]</scope>
    <source>
        <strain evidence="5">UBA12443</strain>
    </source>
</reference>
<gene>
    <name evidence="5" type="ORF">CFH83_00310</name>
</gene>
<feature type="binding site" evidence="3">
    <location>
        <position position="229"/>
    </location>
    <ligand>
        <name>ATP</name>
        <dbReference type="ChEBI" id="CHEBI:30616"/>
    </ligand>
</feature>
<dbReference type="GO" id="GO:0005524">
    <property type="term" value="F:ATP binding"/>
    <property type="evidence" value="ECO:0007669"/>
    <property type="project" value="UniProtKB-UniRule"/>
</dbReference>
<dbReference type="SMART" id="SM00369">
    <property type="entry name" value="LRR_TYP"/>
    <property type="match status" value="3"/>
</dbReference>
<dbReference type="RefSeq" id="WP_303662723.1">
    <property type="nucleotide sequence ID" value="NZ_DLUI01000005.1"/>
</dbReference>
<name>A0A2D3WP09_9BACT</name>
<dbReference type="Gene3D" id="1.10.510.10">
    <property type="entry name" value="Transferase(Phosphotransferase) domain 1"/>
    <property type="match status" value="1"/>
</dbReference>
<dbReference type="Pfam" id="PF00069">
    <property type="entry name" value="Pkinase"/>
    <property type="match status" value="1"/>
</dbReference>
<dbReference type="InterPro" id="IPR032675">
    <property type="entry name" value="LRR_dom_sf"/>
</dbReference>
<accession>A0A2D3WP09</accession>
<dbReference type="AlphaFoldDB" id="A0A2D3WP09"/>
<dbReference type="SUPFAM" id="SSF52058">
    <property type="entry name" value="L domain-like"/>
    <property type="match status" value="1"/>
</dbReference>
<evidence type="ECO:0000313" key="5">
    <source>
        <dbReference type="EMBL" id="DAB39514.1"/>
    </source>
</evidence>